<dbReference type="InterPro" id="IPR022789">
    <property type="entry name" value="ParD"/>
</dbReference>
<reference evidence="1 2" key="1">
    <citation type="submission" date="2020-08" db="EMBL/GenBank/DDBJ databases">
        <title>Genomic Encyclopedia of Type Strains, Phase IV (KMG-IV): sequencing the most valuable type-strain genomes for metagenomic binning, comparative biology and taxonomic classification.</title>
        <authorList>
            <person name="Goeker M."/>
        </authorList>
    </citation>
    <scope>NUCLEOTIDE SEQUENCE [LARGE SCALE GENOMIC DNA]</scope>
    <source>
        <strain evidence="1 2">DSM 27057</strain>
    </source>
</reference>
<organism evidence="1 2">
    <name type="scientific">Novosphingobium sediminicola</name>
    <dbReference type="NCBI Taxonomy" id="563162"/>
    <lineage>
        <taxon>Bacteria</taxon>
        <taxon>Pseudomonadati</taxon>
        <taxon>Pseudomonadota</taxon>
        <taxon>Alphaproteobacteria</taxon>
        <taxon>Sphingomonadales</taxon>
        <taxon>Sphingomonadaceae</taxon>
        <taxon>Novosphingobium</taxon>
    </lineage>
</organism>
<dbReference type="Pfam" id="PF09386">
    <property type="entry name" value="ParD"/>
    <property type="match status" value="1"/>
</dbReference>
<accession>A0A7W6CM33</accession>
<name>A0A7W6CM33_9SPHN</name>
<dbReference type="EMBL" id="JACIDX010000019">
    <property type="protein sequence ID" value="MBB3957154.1"/>
    <property type="molecule type" value="Genomic_DNA"/>
</dbReference>
<proteinExistence type="predicted"/>
<dbReference type="Proteomes" id="UP000548867">
    <property type="component" value="Unassembled WGS sequence"/>
</dbReference>
<dbReference type="Gene3D" id="6.10.180.10">
    <property type="entry name" value="Antitoxin ParD"/>
    <property type="match status" value="1"/>
</dbReference>
<comment type="caution">
    <text evidence="1">The sequence shown here is derived from an EMBL/GenBank/DDBJ whole genome shotgun (WGS) entry which is preliminary data.</text>
</comment>
<sequence>MSRQTIDMTSRQQQSLKVLAVMQGKTIGQYALGRLFSQDSIAAWDELQDLLSERIKQGLSGQLSTRSIGAIVDEELGAGNLS</sequence>
<evidence type="ECO:0000313" key="1">
    <source>
        <dbReference type="EMBL" id="MBB3957154.1"/>
    </source>
</evidence>
<gene>
    <name evidence="1" type="ORF">GGR38_004128</name>
</gene>
<evidence type="ECO:0008006" key="3">
    <source>
        <dbReference type="Google" id="ProtNLM"/>
    </source>
</evidence>
<keyword evidence="2" id="KW-1185">Reference proteome</keyword>
<dbReference type="AlphaFoldDB" id="A0A7W6CM33"/>
<dbReference type="InterPro" id="IPR038296">
    <property type="entry name" value="ParD_sf"/>
</dbReference>
<evidence type="ECO:0000313" key="2">
    <source>
        <dbReference type="Proteomes" id="UP000548867"/>
    </source>
</evidence>
<dbReference type="RefSeq" id="WP_183628189.1">
    <property type="nucleotide sequence ID" value="NZ_JACIDX010000019.1"/>
</dbReference>
<protein>
    <recommendedName>
        <fullName evidence="3">Antitoxin ParD</fullName>
    </recommendedName>
</protein>